<dbReference type="STRING" id="94869.SAMN04488529_101733"/>
<sequence length="67" mass="7951">MVCKISVSFRRSTKEQKIYTYFNGLEDKSIEIKNILSEWYEKNVESEEIKEPKGIEKVNLDTDITDF</sequence>
<dbReference type="Proteomes" id="UP000198597">
    <property type="component" value="Unassembled WGS sequence"/>
</dbReference>
<accession>A0A1H0N8D9</accession>
<organism evidence="1 2">
    <name type="scientific">Clostridium gasigenes</name>
    <dbReference type="NCBI Taxonomy" id="94869"/>
    <lineage>
        <taxon>Bacteria</taxon>
        <taxon>Bacillati</taxon>
        <taxon>Bacillota</taxon>
        <taxon>Clostridia</taxon>
        <taxon>Eubacteriales</taxon>
        <taxon>Clostridiaceae</taxon>
        <taxon>Clostridium</taxon>
    </lineage>
</organism>
<dbReference type="OrthoDB" id="1937432at2"/>
<dbReference type="EMBL" id="FNJM01000001">
    <property type="protein sequence ID" value="SDO88911.1"/>
    <property type="molecule type" value="Genomic_DNA"/>
</dbReference>
<proteinExistence type="predicted"/>
<name>A0A1H0N8D9_9CLOT</name>
<keyword evidence="2" id="KW-1185">Reference proteome</keyword>
<protein>
    <submittedName>
        <fullName evidence="1">Uncharacterized protein</fullName>
    </submittedName>
</protein>
<evidence type="ECO:0000313" key="2">
    <source>
        <dbReference type="Proteomes" id="UP000198597"/>
    </source>
</evidence>
<gene>
    <name evidence="1" type="ORF">SAMN04488529_101733</name>
</gene>
<reference evidence="1 2" key="1">
    <citation type="submission" date="2016-10" db="EMBL/GenBank/DDBJ databases">
        <authorList>
            <person name="de Groot N.N."/>
        </authorList>
    </citation>
    <scope>NUCLEOTIDE SEQUENCE [LARGE SCALE GENOMIC DNA]</scope>
    <source>
        <strain evidence="1 2">DSM 12272</strain>
    </source>
</reference>
<evidence type="ECO:0000313" key="1">
    <source>
        <dbReference type="EMBL" id="SDO88911.1"/>
    </source>
</evidence>
<dbReference type="RefSeq" id="WP_089965927.1">
    <property type="nucleotide sequence ID" value="NZ_FNJM01000001.1"/>
</dbReference>
<dbReference type="AlphaFoldDB" id="A0A1H0N8D9"/>